<evidence type="ECO:0000313" key="1">
    <source>
        <dbReference type="EMBL" id="KAK8772988.1"/>
    </source>
</evidence>
<protein>
    <recommendedName>
        <fullName evidence="3">8.9 kDa family member</fullName>
    </recommendedName>
</protein>
<comment type="caution">
    <text evidence="1">The sequence shown here is derived from an EMBL/GenBank/DDBJ whole genome shotgun (WGS) entry which is preliminary data.</text>
</comment>
<dbReference type="Proteomes" id="UP001321473">
    <property type="component" value="Unassembled WGS sequence"/>
</dbReference>
<dbReference type="EMBL" id="JARKHS020017416">
    <property type="protein sequence ID" value="KAK8772988.1"/>
    <property type="molecule type" value="Genomic_DNA"/>
</dbReference>
<dbReference type="AlphaFoldDB" id="A0AAQ4EEC6"/>
<keyword evidence="2" id="KW-1185">Reference proteome</keyword>
<sequence>MCLYKSFSIPTLWVSSTHCVNLTCDKKEKTVKGYMCLEKNHPTLRDCKEVSGGIKQGSGFFPYCCPDYVCPDKTVQHGKFVQKTEKATSVTKDVCKYRGRYFRGNDSEPNVCERWICYPERQEVDVFRPFN</sequence>
<organism evidence="1 2">
    <name type="scientific">Amblyomma americanum</name>
    <name type="common">Lone star tick</name>
    <dbReference type="NCBI Taxonomy" id="6943"/>
    <lineage>
        <taxon>Eukaryota</taxon>
        <taxon>Metazoa</taxon>
        <taxon>Ecdysozoa</taxon>
        <taxon>Arthropoda</taxon>
        <taxon>Chelicerata</taxon>
        <taxon>Arachnida</taxon>
        <taxon>Acari</taxon>
        <taxon>Parasitiformes</taxon>
        <taxon>Ixodida</taxon>
        <taxon>Ixodoidea</taxon>
        <taxon>Ixodidae</taxon>
        <taxon>Amblyomminae</taxon>
        <taxon>Amblyomma</taxon>
    </lineage>
</organism>
<evidence type="ECO:0008006" key="3">
    <source>
        <dbReference type="Google" id="ProtNLM"/>
    </source>
</evidence>
<gene>
    <name evidence="1" type="ORF">V5799_012478</name>
</gene>
<proteinExistence type="predicted"/>
<reference evidence="1 2" key="1">
    <citation type="journal article" date="2023" name="Arcadia Sci">
        <title>De novo assembly of a long-read Amblyomma americanum tick genome.</title>
        <authorList>
            <person name="Chou S."/>
            <person name="Poskanzer K.E."/>
            <person name="Rollins M."/>
            <person name="Thuy-Boun P.S."/>
        </authorList>
    </citation>
    <scope>NUCLEOTIDE SEQUENCE [LARGE SCALE GENOMIC DNA]</scope>
    <source>
        <strain evidence="1">F_SG_1</strain>
        <tissue evidence="1">Salivary glands</tissue>
    </source>
</reference>
<name>A0AAQ4EEC6_AMBAM</name>
<evidence type="ECO:0000313" key="2">
    <source>
        <dbReference type="Proteomes" id="UP001321473"/>
    </source>
</evidence>
<accession>A0AAQ4EEC6</accession>